<comment type="caution">
    <text evidence="1">The sequence shown here is derived from an EMBL/GenBank/DDBJ whole genome shotgun (WGS) entry which is preliminary data.</text>
</comment>
<sequence>MKTGNNGAANTRIVHHNGNQYLATAEMAEIFLAKAVGITEQGDTQLVPLLHSQGVDLLLISPATVFAVAIIEVGRAA</sequence>
<organism evidence="1 2">
    <name type="scientific">Subtercola boreus</name>
    <dbReference type="NCBI Taxonomy" id="120213"/>
    <lineage>
        <taxon>Bacteria</taxon>
        <taxon>Bacillati</taxon>
        <taxon>Actinomycetota</taxon>
        <taxon>Actinomycetes</taxon>
        <taxon>Micrococcales</taxon>
        <taxon>Microbacteriaceae</taxon>
        <taxon>Subtercola</taxon>
    </lineage>
</organism>
<proteinExistence type="predicted"/>
<accession>A0A3E0W7L1</accession>
<gene>
    <name evidence="1" type="ORF">B7R25_15225</name>
</gene>
<reference evidence="1 2" key="1">
    <citation type="submission" date="2017-04" db="EMBL/GenBank/DDBJ databases">
        <title>Comparative genome analysis of Subtercola boreus.</title>
        <authorList>
            <person name="Cho Y.-J."/>
            <person name="Cho A."/>
            <person name="Kim O.-S."/>
            <person name="Lee J.-I."/>
        </authorList>
    </citation>
    <scope>NUCLEOTIDE SEQUENCE [LARGE SCALE GENOMIC DNA]</scope>
    <source>
        <strain evidence="1 2">P28004</strain>
    </source>
</reference>
<dbReference type="AlphaFoldDB" id="A0A3E0W7L1"/>
<dbReference type="Proteomes" id="UP000257080">
    <property type="component" value="Unassembled WGS sequence"/>
</dbReference>
<dbReference type="OrthoDB" id="5125001at2"/>
<dbReference type="RefSeq" id="WP_116419814.1">
    <property type="nucleotide sequence ID" value="NZ_NBXC01000030.1"/>
</dbReference>
<evidence type="ECO:0000313" key="1">
    <source>
        <dbReference type="EMBL" id="RFA24911.1"/>
    </source>
</evidence>
<protein>
    <submittedName>
        <fullName evidence="1">Uncharacterized protein</fullName>
    </submittedName>
</protein>
<name>A0A3E0W7L1_9MICO</name>
<dbReference type="EMBL" id="NBXE01000035">
    <property type="protein sequence ID" value="RFA24911.1"/>
    <property type="molecule type" value="Genomic_DNA"/>
</dbReference>
<evidence type="ECO:0000313" key="2">
    <source>
        <dbReference type="Proteomes" id="UP000257080"/>
    </source>
</evidence>